<evidence type="ECO:0000256" key="5">
    <source>
        <dbReference type="ARBA" id="ARBA00012483"/>
    </source>
</evidence>
<dbReference type="PANTHER" id="PTHR23350:SF0">
    <property type="entry name" value="PEROXISOME BIOGENESIS FACTOR 10"/>
    <property type="match status" value="1"/>
</dbReference>
<evidence type="ECO:0000256" key="10">
    <source>
        <dbReference type="ARBA" id="ARBA00022723"/>
    </source>
</evidence>
<comment type="subcellular location">
    <subcellularLocation>
        <location evidence="2">Peroxisome membrane</location>
        <topology evidence="2">Multi-pass membrane protein</topology>
    </subcellularLocation>
</comment>
<keyword evidence="12" id="KW-0833">Ubl conjugation pathway</keyword>
<evidence type="ECO:0000256" key="1">
    <source>
        <dbReference type="ARBA" id="ARBA00000900"/>
    </source>
</evidence>
<evidence type="ECO:0000259" key="20">
    <source>
        <dbReference type="PROSITE" id="PS50089"/>
    </source>
</evidence>
<evidence type="ECO:0000256" key="13">
    <source>
        <dbReference type="ARBA" id="ARBA00022833"/>
    </source>
</evidence>
<gene>
    <name evidence="21" type="ORF">ARMOST_09658</name>
</gene>
<dbReference type="GO" id="GO:0008270">
    <property type="term" value="F:zinc ion binding"/>
    <property type="evidence" value="ECO:0007669"/>
    <property type="project" value="UniProtKB-KW"/>
</dbReference>
<dbReference type="PANTHER" id="PTHR23350">
    <property type="entry name" value="PEROXISOME ASSEMBLY PROTEIN 10"/>
    <property type="match status" value="1"/>
</dbReference>
<dbReference type="InterPro" id="IPR001841">
    <property type="entry name" value="Znf_RING"/>
</dbReference>
<comment type="similarity">
    <text evidence="4">Belongs to the pex2/pex10/pex12 family.</text>
</comment>
<dbReference type="OMA" id="REKSECP"/>
<proteinExistence type="inferred from homology"/>
<organism evidence="21 22">
    <name type="scientific">Armillaria ostoyae</name>
    <name type="common">Armillaria root rot fungus</name>
    <dbReference type="NCBI Taxonomy" id="47428"/>
    <lineage>
        <taxon>Eukaryota</taxon>
        <taxon>Fungi</taxon>
        <taxon>Dikarya</taxon>
        <taxon>Basidiomycota</taxon>
        <taxon>Agaricomycotina</taxon>
        <taxon>Agaricomycetes</taxon>
        <taxon>Agaricomycetidae</taxon>
        <taxon>Agaricales</taxon>
        <taxon>Marasmiineae</taxon>
        <taxon>Physalacriaceae</taxon>
        <taxon>Armillaria</taxon>
    </lineage>
</organism>
<evidence type="ECO:0000313" key="21">
    <source>
        <dbReference type="EMBL" id="SJL06322.1"/>
    </source>
</evidence>
<keyword evidence="17" id="KW-0576">Peroxisome</keyword>
<dbReference type="GO" id="GO:0016567">
    <property type="term" value="P:protein ubiquitination"/>
    <property type="evidence" value="ECO:0007669"/>
    <property type="project" value="UniProtKB-ARBA"/>
</dbReference>
<dbReference type="SMART" id="SM00184">
    <property type="entry name" value="RING"/>
    <property type="match status" value="1"/>
</dbReference>
<keyword evidence="8" id="KW-0808">Transferase</keyword>
<evidence type="ECO:0000256" key="17">
    <source>
        <dbReference type="ARBA" id="ARBA00023140"/>
    </source>
</evidence>
<dbReference type="CDD" id="cd16527">
    <property type="entry name" value="RING-HC_PEX10"/>
    <property type="match status" value="1"/>
</dbReference>
<comment type="pathway">
    <text evidence="3">Protein modification; protein ubiquitination.</text>
</comment>
<dbReference type="GO" id="GO:0016562">
    <property type="term" value="P:protein import into peroxisome matrix, receptor recycling"/>
    <property type="evidence" value="ECO:0007669"/>
    <property type="project" value="UniProtKB-ARBA"/>
</dbReference>
<dbReference type="AlphaFoldDB" id="A0A284RC30"/>
<comment type="catalytic activity">
    <reaction evidence="1">
        <text>S-ubiquitinyl-[E2 ubiquitin-conjugating enzyme]-L-cysteine + [acceptor protein]-L-lysine = [E2 ubiquitin-conjugating enzyme]-L-cysteine + N(6)-ubiquitinyl-[acceptor protein]-L-lysine.</text>
        <dbReference type="EC" id="2.3.2.27"/>
    </reaction>
</comment>
<dbReference type="InterPro" id="IPR013083">
    <property type="entry name" value="Znf_RING/FYVE/PHD"/>
</dbReference>
<dbReference type="PROSITE" id="PS50089">
    <property type="entry name" value="ZF_RING_2"/>
    <property type="match status" value="1"/>
</dbReference>
<keyword evidence="13" id="KW-0862">Zinc</keyword>
<keyword evidence="7" id="KW-0962">Peroxisome biogenesis</keyword>
<evidence type="ECO:0000256" key="3">
    <source>
        <dbReference type="ARBA" id="ARBA00004906"/>
    </source>
</evidence>
<keyword evidence="9" id="KW-0812">Transmembrane</keyword>
<evidence type="ECO:0000256" key="9">
    <source>
        <dbReference type="ARBA" id="ARBA00022692"/>
    </source>
</evidence>
<dbReference type="EC" id="2.3.2.27" evidence="5"/>
<evidence type="ECO:0000256" key="7">
    <source>
        <dbReference type="ARBA" id="ARBA00022593"/>
    </source>
</evidence>
<dbReference type="Gene3D" id="3.30.40.10">
    <property type="entry name" value="Zinc/RING finger domain, C3HC4 (zinc finger)"/>
    <property type="match status" value="1"/>
</dbReference>
<evidence type="ECO:0000256" key="2">
    <source>
        <dbReference type="ARBA" id="ARBA00004585"/>
    </source>
</evidence>
<evidence type="ECO:0000256" key="18">
    <source>
        <dbReference type="ARBA" id="ARBA00041230"/>
    </source>
</evidence>
<dbReference type="GO" id="GO:0061630">
    <property type="term" value="F:ubiquitin protein ligase activity"/>
    <property type="evidence" value="ECO:0007669"/>
    <property type="project" value="UniProtKB-EC"/>
</dbReference>
<keyword evidence="16" id="KW-0472">Membrane</keyword>
<dbReference type="InterPro" id="IPR025654">
    <property type="entry name" value="PEX2/10"/>
</dbReference>
<sequence>MSTGIPTFPDAQQAQIIRAHQRDLYHVSSLREQTDTVLRIRDAMADKTRQRSGPLREVCVLRDDCGSWYVSGACNNRLAECAMCKGVQTLGEEYTNIWQYSASTGLSPPSQWLRLALILIPTIPPYILSRATELVSMSNHPTLASILKALPSTLGVLTEVNLAIFYVSATYYSLVKRVLRIKHLSSIPDNPNIQPPSYSLLGILLGIRLLHRLVTSLKQRYAEEPSAKEKEPAGASTSSLRESFLDDRAVSTLIAPTDPEADASIPTEDDGGTALDILSIPDVLRAGRNCTLCLEERTDSCATECGHLFCWTCIIGWGREKAECPLCRQSLNLSHLLPIYNL</sequence>
<dbReference type="Pfam" id="PF04757">
    <property type="entry name" value="Pex2_Pex12"/>
    <property type="match status" value="1"/>
</dbReference>
<keyword evidence="11 19" id="KW-0863">Zinc-finger</keyword>
<keyword evidence="6" id="KW-0813">Transport</keyword>
<dbReference type="STRING" id="47428.A0A284RC30"/>
<evidence type="ECO:0000256" key="8">
    <source>
        <dbReference type="ARBA" id="ARBA00022679"/>
    </source>
</evidence>
<dbReference type="Pfam" id="PF13920">
    <property type="entry name" value="zf-C3HC4_3"/>
    <property type="match status" value="1"/>
</dbReference>
<dbReference type="SUPFAM" id="SSF57850">
    <property type="entry name" value="RING/U-box"/>
    <property type="match status" value="1"/>
</dbReference>
<keyword evidence="22" id="KW-1185">Reference proteome</keyword>
<protein>
    <recommendedName>
        <fullName evidence="5">RING-type E3 ubiquitin transferase</fullName>
        <ecNumber evidence="5">2.3.2.27</ecNumber>
    </recommendedName>
    <alternativeName>
        <fullName evidence="18">Peroxin-10</fullName>
    </alternativeName>
</protein>
<evidence type="ECO:0000256" key="16">
    <source>
        <dbReference type="ARBA" id="ARBA00023136"/>
    </source>
</evidence>
<reference evidence="22" key="1">
    <citation type="journal article" date="2017" name="Nat. Ecol. Evol.">
        <title>Genome expansion and lineage-specific genetic innovations in the forest pathogenic fungi Armillaria.</title>
        <authorList>
            <person name="Sipos G."/>
            <person name="Prasanna A.N."/>
            <person name="Walter M.C."/>
            <person name="O'Connor E."/>
            <person name="Balint B."/>
            <person name="Krizsan K."/>
            <person name="Kiss B."/>
            <person name="Hess J."/>
            <person name="Varga T."/>
            <person name="Slot J."/>
            <person name="Riley R."/>
            <person name="Boka B."/>
            <person name="Rigling D."/>
            <person name="Barry K."/>
            <person name="Lee J."/>
            <person name="Mihaltcheva S."/>
            <person name="LaButti K."/>
            <person name="Lipzen A."/>
            <person name="Waldron R."/>
            <person name="Moloney N.M."/>
            <person name="Sperisen C."/>
            <person name="Kredics L."/>
            <person name="Vagvoelgyi C."/>
            <person name="Patrignani A."/>
            <person name="Fitzpatrick D."/>
            <person name="Nagy I."/>
            <person name="Doyle S."/>
            <person name="Anderson J.B."/>
            <person name="Grigoriev I.V."/>
            <person name="Gueldener U."/>
            <person name="Muensterkoetter M."/>
            <person name="Nagy L.G."/>
        </authorList>
    </citation>
    <scope>NUCLEOTIDE SEQUENCE [LARGE SCALE GENOMIC DNA]</scope>
    <source>
        <strain evidence="22">C18/9</strain>
    </source>
</reference>
<dbReference type="InterPro" id="IPR017907">
    <property type="entry name" value="Znf_RING_CS"/>
</dbReference>
<evidence type="ECO:0000256" key="6">
    <source>
        <dbReference type="ARBA" id="ARBA00022448"/>
    </source>
</evidence>
<evidence type="ECO:0000256" key="14">
    <source>
        <dbReference type="ARBA" id="ARBA00022927"/>
    </source>
</evidence>
<dbReference type="OrthoDB" id="6270329at2759"/>
<dbReference type="EMBL" id="FUEG01000007">
    <property type="protein sequence ID" value="SJL06322.1"/>
    <property type="molecule type" value="Genomic_DNA"/>
</dbReference>
<dbReference type="PROSITE" id="PS00518">
    <property type="entry name" value="ZF_RING_1"/>
    <property type="match status" value="1"/>
</dbReference>
<dbReference type="InterPro" id="IPR006845">
    <property type="entry name" value="Pex_N"/>
</dbReference>
<keyword evidence="10" id="KW-0479">Metal-binding</keyword>
<evidence type="ECO:0000256" key="11">
    <source>
        <dbReference type="ARBA" id="ARBA00022771"/>
    </source>
</evidence>
<evidence type="ECO:0000256" key="19">
    <source>
        <dbReference type="PROSITE-ProRule" id="PRU00175"/>
    </source>
</evidence>
<evidence type="ECO:0000256" key="12">
    <source>
        <dbReference type="ARBA" id="ARBA00022786"/>
    </source>
</evidence>
<name>A0A284RC30_ARMOS</name>
<dbReference type="GO" id="GO:0005778">
    <property type="term" value="C:peroxisomal membrane"/>
    <property type="evidence" value="ECO:0007669"/>
    <property type="project" value="UniProtKB-SubCell"/>
</dbReference>
<keyword evidence="14" id="KW-0653">Protein transport</keyword>
<accession>A0A284RC30</accession>
<dbReference type="Proteomes" id="UP000219338">
    <property type="component" value="Unassembled WGS sequence"/>
</dbReference>
<feature type="domain" description="RING-type" evidence="20">
    <location>
        <begin position="290"/>
        <end position="328"/>
    </location>
</feature>
<evidence type="ECO:0000256" key="4">
    <source>
        <dbReference type="ARBA" id="ARBA00008704"/>
    </source>
</evidence>
<evidence type="ECO:0000256" key="15">
    <source>
        <dbReference type="ARBA" id="ARBA00022989"/>
    </source>
</evidence>
<evidence type="ECO:0000313" key="22">
    <source>
        <dbReference type="Proteomes" id="UP000219338"/>
    </source>
</evidence>
<keyword evidence="15" id="KW-1133">Transmembrane helix</keyword>